<name>A0A3E0ETV0_9FLAO</name>
<protein>
    <submittedName>
        <fullName evidence="1">Uncharacterized protein</fullName>
    </submittedName>
</protein>
<reference evidence="1 2" key="1">
    <citation type="submission" date="2018-08" db="EMBL/GenBank/DDBJ databases">
        <title>Genomic Encyclopedia of Archaeal and Bacterial Type Strains, Phase II (KMG-II): from individual species to whole genera.</title>
        <authorList>
            <person name="Goeker M."/>
        </authorList>
    </citation>
    <scope>NUCLEOTIDE SEQUENCE [LARGE SCALE GENOMIC DNA]</scope>
    <source>
        <strain evidence="1 2">DSM 100880</strain>
    </source>
</reference>
<dbReference type="EMBL" id="QUNI01000002">
    <property type="protein sequence ID" value="REH00830.1"/>
    <property type="molecule type" value="Genomic_DNA"/>
</dbReference>
<evidence type="ECO:0000313" key="2">
    <source>
        <dbReference type="Proteomes" id="UP000257136"/>
    </source>
</evidence>
<proteinExistence type="predicted"/>
<dbReference type="AlphaFoldDB" id="A0A3E0ETV0"/>
<organism evidence="1 2">
    <name type="scientific">Flavobacterium aquicola</name>
    <dbReference type="NCBI Taxonomy" id="1682742"/>
    <lineage>
        <taxon>Bacteria</taxon>
        <taxon>Pseudomonadati</taxon>
        <taxon>Bacteroidota</taxon>
        <taxon>Flavobacteriia</taxon>
        <taxon>Flavobacteriales</taxon>
        <taxon>Flavobacteriaceae</taxon>
        <taxon>Flavobacterium</taxon>
    </lineage>
</organism>
<dbReference type="OrthoDB" id="9837152at2"/>
<accession>A0A3E0ETV0</accession>
<gene>
    <name evidence="1" type="ORF">C8P67_10277</name>
</gene>
<comment type="caution">
    <text evidence="1">The sequence shown here is derived from an EMBL/GenBank/DDBJ whole genome shotgun (WGS) entry which is preliminary data.</text>
</comment>
<dbReference type="Proteomes" id="UP000257136">
    <property type="component" value="Unassembled WGS sequence"/>
</dbReference>
<dbReference type="RefSeq" id="WP_115810245.1">
    <property type="nucleotide sequence ID" value="NZ_QUNI01000002.1"/>
</dbReference>
<keyword evidence="2" id="KW-1185">Reference proteome</keyword>
<evidence type="ECO:0000313" key="1">
    <source>
        <dbReference type="EMBL" id="REH00830.1"/>
    </source>
</evidence>
<sequence length="130" mass="14600">MSSGRIKIDGKTINWIWKNETILELPVDQIIAVGELTLNALDEDYFVILVTYDGKWHRVSMYAEEIDQLLCLLAAKFGVKKFEAQLANKTDFASAITYPSALKGELIVEKNTQNQIELSAPIQILIQSGQ</sequence>